<reference evidence="1 2" key="1">
    <citation type="journal article" date="2022" name="Front. Microbiol.">
        <title>High genomic differentiation and limited gene flow indicate recent cryptic speciation within the genus Laspinema (cyanobacteria).</title>
        <authorList>
            <person name="Stanojkovic A."/>
            <person name="Skoupy S."/>
            <person name="Skaloud P."/>
            <person name="Dvorak P."/>
        </authorList>
    </citation>
    <scope>NUCLEOTIDE SEQUENCE [LARGE SCALE GENOMIC DNA]</scope>
    <source>
        <strain evidence="1 2">D2a</strain>
    </source>
</reference>
<dbReference type="EMBL" id="JAMXFF010000004">
    <property type="protein sequence ID" value="MCT7965518.1"/>
    <property type="molecule type" value="Genomic_DNA"/>
</dbReference>
<evidence type="ECO:0000313" key="2">
    <source>
        <dbReference type="Proteomes" id="UP001525890"/>
    </source>
</evidence>
<comment type="caution">
    <text evidence="1">The sequence shown here is derived from an EMBL/GenBank/DDBJ whole genome shotgun (WGS) entry which is preliminary data.</text>
</comment>
<dbReference type="RefSeq" id="WP_368005216.1">
    <property type="nucleotide sequence ID" value="NZ_JAMXFF010000004.1"/>
</dbReference>
<protein>
    <submittedName>
        <fullName evidence="1">Uncharacterized protein</fullName>
    </submittedName>
</protein>
<keyword evidence="2" id="KW-1185">Reference proteome</keyword>
<evidence type="ECO:0000313" key="1">
    <source>
        <dbReference type="EMBL" id="MCT7965518.1"/>
    </source>
</evidence>
<name>A0ABT2MLB2_9CYAN</name>
<organism evidence="1 2">
    <name type="scientific">Laspinema palackyanum D2a</name>
    <dbReference type="NCBI Taxonomy" id="2953684"/>
    <lineage>
        <taxon>Bacteria</taxon>
        <taxon>Bacillati</taxon>
        <taxon>Cyanobacteriota</taxon>
        <taxon>Cyanophyceae</taxon>
        <taxon>Oscillatoriophycideae</taxon>
        <taxon>Oscillatoriales</taxon>
        <taxon>Laspinemataceae</taxon>
        <taxon>Laspinema</taxon>
        <taxon>Laspinema palackyanum</taxon>
    </lineage>
</organism>
<sequence length="126" mass="14445">MRPALFSGIALALNIVFLPLNAVTQEVPTDLRQSMPYSEAREFILDEGWQINYRNSNTTELLSGLLERMVNELEYPEFEACSGTGFGFCRASFVNAYGESLILVTVNNEEEPTLFRWWIEEEPEQE</sequence>
<proteinExistence type="predicted"/>
<accession>A0ABT2MLB2</accession>
<gene>
    <name evidence="1" type="ORF">NG799_04115</name>
</gene>
<dbReference type="Proteomes" id="UP001525890">
    <property type="component" value="Unassembled WGS sequence"/>
</dbReference>